<evidence type="ECO:0000256" key="5">
    <source>
        <dbReference type="ARBA" id="ARBA00023136"/>
    </source>
</evidence>
<keyword evidence="4 11" id="KW-0443">Lipid metabolism</keyword>
<keyword evidence="3 11" id="KW-0210">Decarboxylase</keyword>
<feature type="transmembrane region" description="Helical" evidence="12">
    <location>
        <begin position="7"/>
        <end position="29"/>
    </location>
</feature>
<evidence type="ECO:0000256" key="7">
    <source>
        <dbReference type="ARBA" id="ARBA00023209"/>
    </source>
</evidence>
<dbReference type="HAMAP" id="MF_00664">
    <property type="entry name" value="PS_decarb_PSD_A"/>
    <property type="match status" value="1"/>
</dbReference>
<dbReference type="UniPathway" id="UPA00558">
    <property type="reaction ID" value="UER00616"/>
</dbReference>
<dbReference type="PANTHER" id="PTHR35809:SF1">
    <property type="entry name" value="ARCHAETIDYLSERINE DECARBOXYLASE PROENZYME-RELATED"/>
    <property type="match status" value="1"/>
</dbReference>
<keyword evidence="7 11" id="KW-0594">Phospholipid biosynthesis</keyword>
<keyword evidence="10 11" id="KW-0670">Pyruvate</keyword>
<dbReference type="EMBL" id="QPIZ01000001">
    <property type="protein sequence ID" value="RCW39486.1"/>
    <property type="molecule type" value="Genomic_DNA"/>
</dbReference>
<keyword evidence="14" id="KW-1185">Reference proteome</keyword>
<keyword evidence="12" id="KW-0812">Transmembrane</keyword>
<feature type="site" description="Cleavage (non-hydrolytic); by autocatalysis" evidence="11">
    <location>
        <begin position="187"/>
        <end position="188"/>
    </location>
</feature>
<feature type="active site" description="Schiff-base intermediate with substrate; via pyruvic acid" evidence="11">
    <location>
        <position position="188"/>
    </location>
</feature>
<keyword evidence="6 11" id="KW-0865">Zymogen</keyword>
<keyword evidence="5 11" id="KW-0472">Membrane</keyword>
<evidence type="ECO:0000313" key="14">
    <source>
        <dbReference type="Proteomes" id="UP000252733"/>
    </source>
</evidence>
<evidence type="ECO:0000256" key="1">
    <source>
        <dbReference type="ARBA" id="ARBA00022475"/>
    </source>
</evidence>
<dbReference type="EC" id="4.1.1.65" evidence="11"/>
<protein>
    <recommendedName>
        <fullName evidence="11">Phosphatidylserine decarboxylase proenzyme</fullName>
        <ecNumber evidence="11">4.1.1.65</ecNumber>
    </recommendedName>
    <component>
        <recommendedName>
            <fullName evidence="11">Phosphatidylserine decarboxylase alpha chain</fullName>
        </recommendedName>
    </component>
    <component>
        <recommendedName>
            <fullName evidence="11">Phosphatidylserine decarboxylase beta chain</fullName>
        </recommendedName>
    </component>
</protein>
<feature type="transmembrane region" description="Helical" evidence="12">
    <location>
        <begin position="35"/>
        <end position="54"/>
    </location>
</feature>
<sequence>MTIHKEGFATLAVVFLTLAVINTGIYFLTESPAAVLEWSVSISVILFFFFLAFFRSPKREGYLQDDAVISPADGKIVVVEETEENEILKEKCIQVSVFMSVFNVHINWYPINGVIKYFKHHSGRFQAAYLPKASFENERTTVVLESPKGKTIVVRQIAGALARRIVCYAEVGTESKQGKQMGFIKFGSRVDVFFPLGSRIDVKPGQKVKGKQTILGWLQ</sequence>
<evidence type="ECO:0000256" key="9">
    <source>
        <dbReference type="ARBA" id="ARBA00023264"/>
    </source>
</evidence>
<dbReference type="STRING" id="1168289.GCA_000259075_01586"/>
<dbReference type="OrthoDB" id="9790893at2"/>
<evidence type="ECO:0000256" key="2">
    <source>
        <dbReference type="ARBA" id="ARBA00022516"/>
    </source>
</evidence>
<dbReference type="InterPro" id="IPR033175">
    <property type="entry name" value="PSD-A"/>
</dbReference>
<gene>
    <name evidence="11" type="primary">psd</name>
    <name evidence="13" type="ORF">DFO77_101257</name>
</gene>
<comment type="subunit">
    <text evidence="11">Heterodimer of a large membrane-associated beta subunit and a small pyruvoyl-containing alpha subunit.</text>
</comment>
<dbReference type="Proteomes" id="UP000252733">
    <property type="component" value="Unassembled WGS sequence"/>
</dbReference>
<evidence type="ECO:0000256" key="10">
    <source>
        <dbReference type="ARBA" id="ARBA00023317"/>
    </source>
</evidence>
<evidence type="ECO:0000256" key="8">
    <source>
        <dbReference type="ARBA" id="ARBA00023239"/>
    </source>
</evidence>
<proteinExistence type="inferred from homology"/>
<keyword evidence="2 11" id="KW-0444">Lipid biosynthesis</keyword>
<dbReference type="PANTHER" id="PTHR35809">
    <property type="entry name" value="ARCHAETIDYLSERINE DECARBOXYLASE PROENZYME-RELATED"/>
    <property type="match status" value="1"/>
</dbReference>
<dbReference type="GO" id="GO:0006646">
    <property type="term" value="P:phosphatidylethanolamine biosynthetic process"/>
    <property type="evidence" value="ECO:0007669"/>
    <property type="project" value="UniProtKB-UniRule"/>
</dbReference>
<feature type="chain" id="PRO_5024529560" description="Phosphatidylserine decarboxylase beta chain" evidence="11">
    <location>
        <begin position="1"/>
        <end position="187"/>
    </location>
</feature>
<feature type="modified residue" description="Pyruvic acid (Ser); by autocatalysis" evidence="11">
    <location>
        <position position="188"/>
    </location>
</feature>
<evidence type="ECO:0000313" key="13">
    <source>
        <dbReference type="EMBL" id="RCW39486.1"/>
    </source>
</evidence>
<comment type="PTM">
    <text evidence="11">Is synthesized initially as an inactive proenzyme. Formation of the active enzyme involves a self-maturation process in which the active site pyruvoyl group is generated from an internal serine residue via an autocatalytic post-translational modification. Two non-identical subunits are generated from the proenzyme in this reaction, and the pyruvate is formed at the N-terminus of the alpha chain, which is derived from the carboxyl end of the proenzyme. The post-translation cleavage follows an unusual pathway, termed non-hydrolytic serinolysis, in which the side chain hydroxyl group of the serine supplies its oxygen atom to form the C-terminus of the beta chain, while the remainder of the serine residue undergoes an oxidative deamination to produce ammonia and the pyruvoyl prosthetic group on the alpha chain.</text>
</comment>
<comment type="caution">
    <text evidence="13">The sequence shown here is derived from an EMBL/GenBank/DDBJ whole genome shotgun (WGS) entry which is preliminary data.</text>
</comment>
<organism evidence="13 14">
    <name type="scientific">Marinilabilia salmonicolor</name>
    <dbReference type="NCBI Taxonomy" id="989"/>
    <lineage>
        <taxon>Bacteria</taxon>
        <taxon>Pseudomonadati</taxon>
        <taxon>Bacteroidota</taxon>
        <taxon>Bacteroidia</taxon>
        <taxon>Marinilabiliales</taxon>
        <taxon>Marinilabiliaceae</taxon>
        <taxon>Marinilabilia</taxon>
    </lineage>
</organism>
<comment type="cofactor">
    <cofactor evidence="11">
        <name>pyruvate</name>
        <dbReference type="ChEBI" id="CHEBI:15361"/>
    </cofactor>
    <text evidence="11">Binds 1 pyruvoyl group covalently per subunit.</text>
</comment>
<accession>A0A2T0XSZ1</accession>
<evidence type="ECO:0000256" key="6">
    <source>
        <dbReference type="ARBA" id="ARBA00023145"/>
    </source>
</evidence>
<reference evidence="13 14" key="1">
    <citation type="submission" date="2018-07" db="EMBL/GenBank/DDBJ databases">
        <title>Freshwater and sediment microbial communities from various areas in North America, analyzing microbe dynamics in response to fracking.</title>
        <authorList>
            <person name="Lamendella R."/>
        </authorList>
    </citation>
    <scope>NUCLEOTIDE SEQUENCE [LARGE SCALE GENOMIC DNA]</scope>
    <source>
        <strain evidence="13 14">160A</strain>
    </source>
</reference>
<comment type="pathway">
    <text evidence="11">Phospholipid metabolism; phosphatidylethanolamine biosynthesis; phosphatidylethanolamine from CDP-diacylglycerol: step 2/2.</text>
</comment>
<dbReference type="Pfam" id="PF02666">
    <property type="entry name" value="PS_Dcarbxylase"/>
    <property type="match status" value="1"/>
</dbReference>
<keyword evidence="1 11" id="KW-1003">Cell membrane</keyword>
<dbReference type="GO" id="GO:0005886">
    <property type="term" value="C:plasma membrane"/>
    <property type="evidence" value="ECO:0007669"/>
    <property type="project" value="UniProtKB-SubCell"/>
</dbReference>
<comment type="subcellular location">
    <subcellularLocation>
        <location evidence="11">Cell membrane</location>
        <topology evidence="11">Peripheral membrane protein</topology>
    </subcellularLocation>
</comment>
<name>A0A2T0XSZ1_9BACT</name>
<keyword evidence="12" id="KW-1133">Transmembrane helix</keyword>
<dbReference type="AlphaFoldDB" id="A0A2T0XSZ1"/>
<keyword evidence="8 11" id="KW-0456">Lyase</keyword>
<evidence type="ECO:0000256" key="11">
    <source>
        <dbReference type="HAMAP-Rule" id="MF_00664"/>
    </source>
</evidence>
<keyword evidence="9 11" id="KW-1208">Phospholipid metabolism</keyword>
<dbReference type="RefSeq" id="WP_106151360.1">
    <property type="nucleotide sequence ID" value="NZ_PVTS01000001.1"/>
</dbReference>
<feature type="chain" id="PRO_5024529559" description="Phosphatidylserine decarboxylase alpha chain" evidence="11">
    <location>
        <begin position="188"/>
        <end position="219"/>
    </location>
</feature>
<evidence type="ECO:0000256" key="3">
    <source>
        <dbReference type="ARBA" id="ARBA00022793"/>
    </source>
</evidence>
<dbReference type="GO" id="GO:0004609">
    <property type="term" value="F:phosphatidylserine decarboxylase activity"/>
    <property type="evidence" value="ECO:0007669"/>
    <property type="project" value="UniProtKB-UniRule"/>
</dbReference>
<comment type="catalytic activity">
    <reaction evidence="11">
        <text>a 1,2-diacyl-sn-glycero-3-phospho-L-serine + H(+) = a 1,2-diacyl-sn-glycero-3-phosphoethanolamine + CO2</text>
        <dbReference type="Rhea" id="RHEA:20828"/>
        <dbReference type="ChEBI" id="CHEBI:15378"/>
        <dbReference type="ChEBI" id="CHEBI:16526"/>
        <dbReference type="ChEBI" id="CHEBI:57262"/>
        <dbReference type="ChEBI" id="CHEBI:64612"/>
        <dbReference type="EC" id="4.1.1.65"/>
    </reaction>
</comment>
<dbReference type="InterPro" id="IPR003817">
    <property type="entry name" value="PS_Dcarbxylase"/>
</dbReference>
<dbReference type="NCBIfam" id="NF003678">
    <property type="entry name" value="PRK05305.1-2"/>
    <property type="match status" value="1"/>
</dbReference>
<comment type="function">
    <text evidence="11">Catalyzes the formation of phosphatidylethanolamine (PtdEtn) from phosphatidylserine (PtdSer).</text>
</comment>
<evidence type="ECO:0000256" key="12">
    <source>
        <dbReference type="SAM" id="Phobius"/>
    </source>
</evidence>
<comment type="similarity">
    <text evidence="11">Belongs to the phosphatidylserine decarboxylase family. PSD-A subfamily.</text>
</comment>
<evidence type="ECO:0000256" key="4">
    <source>
        <dbReference type="ARBA" id="ARBA00023098"/>
    </source>
</evidence>